<feature type="transmembrane region" description="Helical" evidence="6">
    <location>
        <begin position="233"/>
        <end position="254"/>
    </location>
</feature>
<evidence type="ECO:0000313" key="9">
    <source>
        <dbReference type="Proteomes" id="UP000013840"/>
    </source>
</evidence>
<feature type="transmembrane region" description="Helical" evidence="6">
    <location>
        <begin position="355"/>
        <end position="375"/>
    </location>
</feature>
<name>R3W7U8_9ENTE</name>
<dbReference type="PANTHER" id="PTHR30294:SF29">
    <property type="entry name" value="MULTIDRUG ABC TRANSPORTER PERMEASE YBHS-RELATED"/>
    <property type="match status" value="1"/>
</dbReference>
<keyword evidence="5 6" id="KW-0472">Membrane</keyword>
<keyword evidence="9" id="KW-1185">Reference proteome</keyword>
<dbReference type="InterPro" id="IPR013525">
    <property type="entry name" value="ABC2_TM"/>
</dbReference>
<dbReference type="Proteomes" id="UP000013840">
    <property type="component" value="Unassembled WGS sequence"/>
</dbReference>
<dbReference type="STRING" id="317735.RU98_GL000075"/>
<keyword evidence="3 6" id="KW-0812">Transmembrane</keyword>
<keyword evidence="4 6" id="KW-1133">Transmembrane helix</keyword>
<evidence type="ECO:0000256" key="6">
    <source>
        <dbReference type="SAM" id="Phobius"/>
    </source>
</evidence>
<comment type="subcellular location">
    <subcellularLocation>
        <location evidence="1">Cell membrane</location>
        <topology evidence="1">Multi-pass membrane protein</topology>
    </subcellularLocation>
</comment>
<dbReference type="Gene3D" id="3.40.1710.10">
    <property type="entry name" value="abc type-2 transporter like domain"/>
    <property type="match status" value="1"/>
</dbReference>
<protein>
    <recommendedName>
        <fullName evidence="7">ABC-2 type transporter transmembrane domain-containing protein</fullName>
    </recommendedName>
</protein>
<evidence type="ECO:0000256" key="2">
    <source>
        <dbReference type="ARBA" id="ARBA00022475"/>
    </source>
</evidence>
<evidence type="ECO:0000256" key="4">
    <source>
        <dbReference type="ARBA" id="ARBA00022989"/>
    </source>
</evidence>
<dbReference type="PATRIC" id="fig|1158612.3.peg.2867"/>
<feature type="transmembrane region" description="Helical" evidence="6">
    <location>
        <begin position="186"/>
        <end position="209"/>
    </location>
</feature>
<organism evidence="8 9">
    <name type="scientific">Enterococcus caccae ATCC BAA-1240</name>
    <dbReference type="NCBI Taxonomy" id="1158612"/>
    <lineage>
        <taxon>Bacteria</taxon>
        <taxon>Bacillati</taxon>
        <taxon>Bacillota</taxon>
        <taxon>Bacilli</taxon>
        <taxon>Lactobacillales</taxon>
        <taxon>Enterococcaceae</taxon>
        <taxon>Enterococcus</taxon>
    </lineage>
</organism>
<keyword evidence="2" id="KW-1003">Cell membrane</keyword>
<reference evidence="8 9" key="1">
    <citation type="submission" date="2013-02" db="EMBL/GenBank/DDBJ databases">
        <title>The Genome Sequence of Enterococcus caccae BAA-1240.</title>
        <authorList>
            <consortium name="The Broad Institute Genome Sequencing Platform"/>
            <consortium name="The Broad Institute Genome Sequencing Center for Infectious Disease"/>
            <person name="Earl A.M."/>
            <person name="Gilmore M.S."/>
            <person name="Lebreton F."/>
            <person name="Walker B."/>
            <person name="Young S.K."/>
            <person name="Zeng Q."/>
            <person name="Gargeya S."/>
            <person name="Fitzgerald M."/>
            <person name="Haas B."/>
            <person name="Abouelleil A."/>
            <person name="Alvarado L."/>
            <person name="Arachchi H.M."/>
            <person name="Berlin A.M."/>
            <person name="Chapman S.B."/>
            <person name="Dewar J."/>
            <person name="Goldberg J."/>
            <person name="Griggs A."/>
            <person name="Gujja S."/>
            <person name="Hansen M."/>
            <person name="Howarth C."/>
            <person name="Imamovic A."/>
            <person name="Larimer J."/>
            <person name="McCowan C."/>
            <person name="Murphy C."/>
            <person name="Neiman D."/>
            <person name="Pearson M."/>
            <person name="Priest M."/>
            <person name="Roberts A."/>
            <person name="Saif S."/>
            <person name="Shea T."/>
            <person name="Sisk P."/>
            <person name="Sykes S."/>
            <person name="Wortman J."/>
            <person name="Nusbaum C."/>
            <person name="Birren B."/>
        </authorList>
    </citation>
    <scope>NUCLEOTIDE SEQUENCE [LARGE SCALE GENOMIC DNA]</scope>
    <source>
        <strain evidence="8 9">ATCC BAA-1240</strain>
    </source>
</reference>
<dbReference type="InterPro" id="IPR051449">
    <property type="entry name" value="ABC-2_transporter_component"/>
</dbReference>
<dbReference type="EMBL" id="AJAU01000022">
    <property type="protein sequence ID" value="EOL43572.1"/>
    <property type="molecule type" value="Genomic_DNA"/>
</dbReference>
<gene>
    <name evidence="8" type="ORF">UC7_02902</name>
</gene>
<dbReference type="PANTHER" id="PTHR30294">
    <property type="entry name" value="MEMBRANE COMPONENT OF ABC TRANSPORTER YHHJ-RELATED"/>
    <property type="match status" value="1"/>
</dbReference>
<evidence type="ECO:0000256" key="3">
    <source>
        <dbReference type="ARBA" id="ARBA00022692"/>
    </source>
</evidence>
<evidence type="ECO:0000313" key="8">
    <source>
        <dbReference type="EMBL" id="EOL43572.1"/>
    </source>
</evidence>
<dbReference type="GO" id="GO:0005886">
    <property type="term" value="C:plasma membrane"/>
    <property type="evidence" value="ECO:0007669"/>
    <property type="project" value="UniProtKB-SubCell"/>
</dbReference>
<comment type="caution">
    <text evidence="8">The sequence shown here is derived from an EMBL/GenBank/DDBJ whole genome shotgun (WGS) entry which is preliminary data.</text>
</comment>
<dbReference type="RefSeq" id="WP_010772981.1">
    <property type="nucleotide sequence ID" value="NZ_KB946335.1"/>
</dbReference>
<dbReference type="Pfam" id="PF12698">
    <property type="entry name" value="ABC2_membrane_3"/>
    <property type="match status" value="1"/>
</dbReference>
<dbReference type="AlphaFoldDB" id="R3W7U8"/>
<feature type="transmembrane region" description="Helical" evidence="6">
    <location>
        <begin position="266"/>
        <end position="288"/>
    </location>
</feature>
<evidence type="ECO:0000256" key="1">
    <source>
        <dbReference type="ARBA" id="ARBA00004651"/>
    </source>
</evidence>
<evidence type="ECO:0000259" key="7">
    <source>
        <dbReference type="Pfam" id="PF12698"/>
    </source>
</evidence>
<accession>R3W7U8</accession>
<proteinExistence type="predicted"/>
<feature type="domain" description="ABC-2 type transporter transmembrane" evidence="7">
    <location>
        <begin position="16"/>
        <end position="374"/>
    </location>
</feature>
<sequence length="394" mass="44127">MSVFKATLGILKKNLATLILALAISLGISFVYSGSSTNSASSELEKTTIVIFNQDQGNPAKQLERYLNKNMKVVPLKNTQETVDDALFFGKVDYVLTIPPSFSNTISQGQQPDLPIQVKPDSFNQVYVDSIINNYLSTYQFYQEAFPNKTEAELSKLTTENIETTGKVNFSSTYDQAKKNTATGKVFGVLSYTMFMTIFSAITLVSLAFNRKEIKLRNNCSPLSNRAFSRQQFTVQLGFCLVLWFIFISLILFVTESGFDQYSGYFILNTLLLFIVAVSFSNLIGGLISNPDMISGINNVFILGSAFVSGVFVPTEILPDIVIKIASFTPTYWYMRNCTLIGNTTKFNDDFLSSFQFNALILLIFSLLFFLLAMVTRKEQGGLKFSFRKTITQH</sequence>
<feature type="transmembrane region" description="Helical" evidence="6">
    <location>
        <begin position="300"/>
        <end position="326"/>
    </location>
</feature>
<dbReference type="GO" id="GO:0140359">
    <property type="term" value="F:ABC-type transporter activity"/>
    <property type="evidence" value="ECO:0007669"/>
    <property type="project" value="InterPro"/>
</dbReference>
<dbReference type="eggNOG" id="COG0842">
    <property type="taxonomic scope" value="Bacteria"/>
</dbReference>
<evidence type="ECO:0000256" key="5">
    <source>
        <dbReference type="ARBA" id="ARBA00023136"/>
    </source>
</evidence>